<comment type="similarity">
    <text evidence="1">Belongs to the SH3BGR family.</text>
</comment>
<reference evidence="2" key="2">
    <citation type="submission" date="2025-09" db="UniProtKB">
        <authorList>
            <consortium name="Ensembl"/>
        </authorList>
    </citation>
    <scope>IDENTIFICATION</scope>
</reference>
<evidence type="ECO:0000313" key="3">
    <source>
        <dbReference type="Proteomes" id="UP000472272"/>
    </source>
</evidence>
<dbReference type="AlphaFoldDB" id="A0A670JZI4"/>
<dbReference type="Proteomes" id="UP000472272">
    <property type="component" value="Unplaced"/>
</dbReference>
<dbReference type="SUPFAM" id="SSF52833">
    <property type="entry name" value="Thioredoxin-like"/>
    <property type="match status" value="1"/>
</dbReference>
<dbReference type="Pfam" id="PF04908">
    <property type="entry name" value="SH3BGR"/>
    <property type="match status" value="1"/>
</dbReference>
<protein>
    <submittedName>
        <fullName evidence="2">Uncharacterized protein</fullName>
    </submittedName>
</protein>
<organism evidence="2 3">
    <name type="scientific">Podarcis muralis</name>
    <name type="common">Wall lizard</name>
    <name type="synonym">Lacerta muralis</name>
    <dbReference type="NCBI Taxonomy" id="64176"/>
    <lineage>
        <taxon>Eukaryota</taxon>
        <taxon>Metazoa</taxon>
        <taxon>Chordata</taxon>
        <taxon>Craniata</taxon>
        <taxon>Vertebrata</taxon>
        <taxon>Euteleostomi</taxon>
        <taxon>Lepidosauria</taxon>
        <taxon>Squamata</taxon>
        <taxon>Bifurcata</taxon>
        <taxon>Unidentata</taxon>
        <taxon>Episquamata</taxon>
        <taxon>Laterata</taxon>
        <taxon>Lacertibaenia</taxon>
        <taxon>Lacertidae</taxon>
        <taxon>Podarcis</taxon>
    </lineage>
</organism>
<dbReference type="PANTHER" id="PTHR12232:SF6">
    <property type="entry name" value="SH3 DOMAIN-BINDING GLUTAMIC ACID-RICH-LIKE PROTEIN 3"/>
    <property type="match status" value="1"/>
</dbReference>
<proteinExistence type="inferred from homology"/>
<dbReference type="InterPro" id="IPR051033">
    <property type="entry name" value="SH3BGR"/>
</dbReference>
<dbReference type="InterPro" id="IPR006993">
    <property type="entry name" value="Glut_rich_SH3-bd"/>
</dbReference>
<keyword evidence="3" id="KW-1185">Reference proteome</keyword>
<dbReference type="GO" id="GO:0005737">
    <property type="term" value="C:cytoplasm"/>
    <property type="evidence" value="ECO:0007669"/>
    <property type="project" value="TreeGrafter"/>
</dbReference>
<dbReference type="InterPro" id="IPR036249">
    <property type="entry name" value="Thioredoxin-like_sf"/>
</dbReference>
<sequence>MGQGDKIQAAQEMLRFHSNCEDCGSGGRAVGRVLSRTEQIKLKWAEEVDERGSGPSAGVSMGTIRVYYTSVTGSREVKQRQSDVIRILDGNRMKYQLVDVSISESLLQEMRDKAGKPDAIPPQIFNGEEYCGVLKGLDNCPLGQEAQHLILAEDTDVPPHCPTDTLEDANKRKYECTGSCKQGDVTCTVKEQT</sequence>
<name>A0A670JZI4_PODMU</name>
<evidence type="ECO:0000313" key="2">
    <source>
        <dbReference type="Ensembl" id="ENSPMRP00000030011.1"/>
    </source>
</evidence>
<evidence type="ECO:0000256" key="1">
    <source>
        <dbReference type="ARBA" id="ARBA00007764"/>
    </source>
</evidence>
<reference evidence="2" key="1">
    <citation type="submission" date="2025-08" db="UniProtKB">
        <authorList>
            <consortium name="Ensembl"/>
        </authorList>
    </citation>
    <scope>IDENTIFICATION</scope>
</reference>
<dbReference type="GeneTree" id="ENSGT00940000165353"/>
<accession>A0A670JZI4</accession>
<dbReference type="Ensembl" id="ENSPMRT00000031823.1">
    <property type="protein sequence ID" value="ENSPMRP00000030011.1"/>
    <property type="gene ID" value="ENSPMRG00000019404.1"/>
</dbReference>
<dbReference type="PANTHER" id="PTHR12232">
    <property type="entry name" value="SH3 DOMAIN-BINDING GLUTAMIC ACID-RICH-LIKE PROTEIN"/>
    <property type="match status" value="1"/>
</dbReference>
<dbReference type="Gene3D" id="3.40.30.10">
    <property type="entry name" value="Glutaredoxin"/>
    <property type="match status" value="1"/>
</dbReference>